<keyword evidence="2" id="KW-1185">Reference proteome</keyword>
<evidence type="ECO:0000313" key="2">
    <source>
        <dbReference type="Proteomes" id="UP000054477"/>
    </source>
</evidence>
<accession>A0A0C9XTH9</accession>
<organism evidence="1 2">
    <name type="scientific">Laccaria amethystina LaAM-08-1</name>
    <dbReference type="NCBI Taxonomy" id="1095629"/>
    <lineage>
        <taxon>Eukaryota</taxon>
        <taxon>Fungi</taxon>
        <taxon>Dikarya</taxon>
        <taxon>Basidiomycota</taxon>
        <taxon>Agaricomycotina</taxon>
        <taxon>Agaricomycetes</taxon>
        <taxon>Agaricomycetidae</taxon>
        <taxon>Agaricales</taxon>
        <taxon>Agaricineae</taxon>
        <taxon>Hydnangiaceae</taxon>
        <taxon>Laccaria</taxon>
    </lineage>
</organism>
<name>A0A0C9XTH9_9AGAR</name>
<sequence>MVLYFPCGPARRLPVPCDLVDSRTTPFPEYKIKTPVTIALGCTDTCRRVTLRDGESVVFFNNVFNKGNVMGIYPGRLDSELELELG</sequence>
<dbReference type="AlphaFoldDB" id="A0A0C9XTH9"/>
<gene>
    <name evidence="1" type="ORF">K443DRAFT_582532</name>
</gene>
<protein>
    <submittedName>
        <fullName evidence="1">Uncharacterized protein</fullName>
    </submittedName>
</protein>
<dbReference type="HOGENOM" id="CLU_2498221_0_0_1"/>
<dbReference type="EMBL" id="KN838614">
    <property type="protein sequence ID" value="KIK00992.1"/>
    <property type="molecule type" value="Genomic_DNA"/>
</dbReference>
<reference evidence="2" key="2">
    <citation type="submission" date="2015-01" db="EMBL/GenBank/DDBJ databases">
        <title>Evolutionary Origins and Diversification of the Mycorrhizal Mutualists.</title>
        <authorList>
            <consortium name="DOE Joint Genome Institute"/>
            <consortium name="Mycorrhizal Genomics Consortium"/>
            <person name="Kohler A."/>
            <person name="Kuo A."/>
            <person name="Nagy L.G."/>
            <person name="Floudas D."/>
            <person name="Copeland A."/>
            <person name="Barry K.W."/>
            <person name="Cichocki N."/>
            <person name="Veneault-Fourrey C."/>
            <person name="LaButti K."/>
            <person name="Lindquist E.A."/>
            <person name="Lipzen A."/>
            <person name="Lundell T."/>
            <person name="Morin E."/>
            <person name="Murat C."/>
            <person name="Riley R."/>
            <person name="Ohm R."/>
            <person name="Sun H."/>
            <person name="Tunlid A."/>
            <person name="Henrissat B."/>
            <person name="Grigoriev I.V."/>
            <person name="Hibbett D.S."/>
            <person name="Martin F."/>
        </authorList>
    </citation>
    <scope>NUCLEOTIDE SEQUENCE [LARGE SCALE GENOMIC DNA]</scope>
    <source>
        <strain evidence="2">LaAM-08-1</strain>
    </source>
</reference>
<reference evidence="1 2" key="1">
    <citation type="submission" date="2014-04" db="EMBL/GenBank/DDBJ databases">
        <authorList>
            <consortium name="DOE Joint Genome Institute"/>
            <person name="Kuo A."/>
            <person name="Kohler A."/>
            <person name="Nagy L.G."/>
            <person name="Floudas D."/>
            <person name="Copeland A."/>
            <person name="Barry K.W."/>
            <person name="Cichocki N."/>
            <person name="Veneault-Fourrey C."/>
            <person name="LaButti K."/>
            <person name="Lindquist E.A."/>
            <person name="Lipzen A."/>
            <person name="Lundell T."/>
            <person name="Morin E."/>
            <person name="Murat C."/>
            <person name="Sun H."/>
            <person name="Tunlid A."/>
            <person name="Henrissat B."/>
            <person name="Grigoriev I.V."/>
            <person name="Hibbett D.S."/>
            <person name="Martin F."/>
            <person name="Nordberg H.P."/>
            <person name="Cantor M.N."/>
            <person name="Hua S.X."/>
        </authorList>
    </citation>
    <scope>NUCLEOTIDE SEQUENCE [LARGE SCALE GENOMIC DNA]</scope>
    <source>
        <strain evidence="1 2">LaAM-08-1</strain>
    </source>
</reference>
<proteinExistence type="predicted"/>
<dbReference type="Proteomes" id="UP000054477">
    <property type="component" value="Unassembled WGS sequence"/>
</dbReference>
<evidence type="ECO:0000313" key="1">
    <source>
        <dbReference type="EMBL" id="KIK00992.1"/>
    </source>
</evidence>